<gene>
    <name evidence="2" type="ordered locus">Adeh_0554</name>
</gene>
<evidence type="ECO:0000313" key="3">
    <source>
        <dbReference type="Proteomes" id="UP000001935"/>
    </source>
</evidence>
<dbReference type="RefSeq" id="WP_011419613.1">
    <property type="nucleotide sequence ID" value="NC_007760.1"/>
</dbReference>
<dbReference type="Proteomes" id="UP000001935">
    <property type="component" value="Chromosome"/>
</dbReference>
<evidence type="ECO:0000256" key="1">
    <source>
        <dbReference type="SAM" id="SignalP"/>
    </source>
</evidence>
<accession>Q2INE5</accession>
<feature type="signal peptide" evidence="1">
    <location>
        <begin position="1"/>
        <end position="20"/>
    </location>
</feature>
<dbReference type="AlphaFoldDB" id="Q2INE5"/>
<reference evidence="2" key="1">
    <citation type="submission" date="2006-01" db="EMBL/GenBank/DDBJ databases">
        <title>Complete sequence of Anaeromyxobacter dehalogenans 2CP-C.</title>
        <authorList>
            <consortium name="US DOE Joint Genome Institute"/>
            <person name="Copeland A."/>
            <person name="Lucas S."/>
            <person name="Lapidus A."/>
            <person name="Barry K."/>
            <person name="Detter J.C."/>
            <person name="Glavina T."/>
            <person name="Hammon N."/>
            <person name="Israni S."/>
            <person name="Pitluck S."/>
            <person name="Brettin T."/>
            <person name="Bruce D."/>
            <person name="Han C."/>
            <person name="Tapia R."/>
            <person name="Gilna P."/>
            <person name="Kiss H."/>
            <person name="Schmutz J."/>
            <person name="Larimer F."/>
            <person name="Land M."/>
            <person name="Kyrpides N."/>
            <person name="Anderson I."/>
            <person name="Sanford R.A."/>
            <person name="Ritalahti K.M."/>
            <person name="Thomas H.S."/>
            <person name="Kirby J.R."/>
            <person name="Zhulin I.B."/>
            <person name="Loeffler F.E."/>
            <person name="Richardson P."/>
        </authorList>
    </citation>
    <scope>NUCLEOTIDE SEQUENCE</scope>
    <source>
        <strain evidence="2">2CP-C</strain>
    </source>
</reference>
<sequence length="177" mass="18523">MRRWIVGAIIALSTMTAASASDVAGEARHCSLVGSYVTGAEGVFSSWMVTMTGGEVSGTLTTNVPAWPVPLGAGVKLLPTVGVWKRTGTNTFAFTQIFWAVGPDGAVVAVFKNSGTDTLTDECNVLVVESTMEAFNPDGSEHPLGIPGNDTNANWLPPMIGYRVQVQPPADDAVPMP</sequence>
<name>Q2INE5_ANADE</name>
<feature type="chain" id="PRO_5004210039" evidence="1">
    <location>
        <begin position="21"/>
        <end position="177"/>
    </location>
</feature>
<dbReference type="HOGENOM" id="CLU_1514853_0_0_7"/>
<keyword evidence="1" id="KW-0732">Signal</keyword>
<dbReference type="EMBL" id="CP000251">
    <property type="protein sequence ID" value="ABC80330.1"/>
    <property type="molecule type" value="Genomic_DNA"/>
</dbReference>
<dbReference type="STRING" id="290397.Adeh_0554"/>
<protein>
    <submittedName>
        <fullName evidence="2">Uncharacterized protein</fullName>
    </submittedName>
</protein>
<organism evidence="2 3">
    <name type="scientific">Anaeromyxobacter dehalogenans (strain 2CP-C)</name>
    <dbReference type="NCBI Taxonomy" id="290397"/>
    <lineage>
        <taxon>Bacteria</taxon>
        <taxon>Pseudomonadati</taxon>
        <taxon>Myxococcota</taxon>
        <taxon>Myxococcia</taxon>
        <taxon>Myxococcales</taxon>
        <taxon>Cystobacterineae</taxon>
        <taxon>Anaeromyxobacteraceae</taxon>
        <taxon>Anaeromyxobacter</taxon>
    </lineage>
</organism>
<dbReference type="KEGG" id="ade:Adeh_0554"/>
<proteinExistence type="predicted"/>
<evidence type="ECO:0000313" key="2">
    <source>
        <dbReference type="EMBL" id="ABC80330.1"/>
    </source>
</evidence>